<feature type="transmembrane region" description="Helical" evidence="7">
    <location>
        <begin position="45"/>
        <end position="71"/>
    </location>
</feature>
<keyword evidence="5 7" id="KW-1133">Transmembrane helix</keyword>
<dbReference type="OrthoDB" id="9768885at2"/>
<dbReference type="Gene3D" id="1.10.3860.10">
    <property type="entry name" value="Sodium:dicarboxylate symporter"/>
    <property type="match status" value="1"/>
</dbReference>
<dbReference type="EMBL" id="AFGF01000240">
    <property type="protein sequence ID" value="EGO62136.1"/>
    <property type="molecule type" value="Genomic_DNA"/>
</dbReference>
<evidence type="ECO:0000256" key="2">
    <source>
        <dbReference type="ARBA" id="ARBA00022448"/>
    </source>
</evidence>
<comment type="caution">
    <text evidence="8">The sequence shown here is derived from an EMBL/GenBank/DDBJ whole genome shotgun (WGS) entry which is preliminary data.</text>
</comment>
<evidence type="ECO:0000256" key="7">
    <source>
        <dbReference type="SAM" id="Phobius"/>
    </source>
</evidence>
<proteinExistence type="predicted"/>
<keyword evidence="9" id="KW-1185">Reference proteome</keyword>
<sequence>MKQYQKLLLGFVLGIIVGLIGYYVFPEKSYPSMKAVTNVCTLVGAIFLKIIFMVVVPLLVSALMLGVFELGKGRNLGQVAKKSLMFTIGLSLIAVLLAVAMTNIMQPGVGIDFDREALAKNQGVISINKNMEAAQSKPWMNYIIELIPQNPIDSAARAFGGEIIAVMVFALMFGYALCLVVKEDHPIVHVLQAIFDGSLKVIAWAMKIAPYGIFGIVFNTTYRMGAGFLTNVAYFAFVVVLSLLIQQFVVYALCLKVFAKTNPWEFFKKCKEAYVYAFSTASSNATLPIALETAEKTLKLPPKIARFVLTCGASANQNGSGLYEGVVLLFLAQVFGVSLSIEQQIVVVLTAVLGGIGTAGVPGGTLPIIAILCVNVGVPVEGLGLILGVDRFLDMCRTTLNVSGDLVIAKLVSANVDDATIEKTPDITC</sequence>
<feature type="transmembrane region" description="Helical" evidence="7">
    <location>
        <begin position="163"/>
        <end position="181"/>
    </location>
</feature>
<dbReference type="PANTHER" id="PTHR42865">
    <property type="entry name" value="PROTON/GLUTAMATE-ASPARTATE SYMPORTER"/>
    <property type="match status" value="1"/>
</dbReference>
<dbReference type="AlphaFoldDB" id="F7NP13"/>
<evidence type="ECO:0000256" key="1">
    <source>
        <dbReference type="ARBA" id="ARBA00004651"/>
    </source>
</evidence>
<feature type="transmembrane region" description="Helical" evidence="7">
    <location>
        <begin position="234"/>
        <end position="259"/>
    </location>
</feature>
<evidence type="ECO:0000256" key="3">
    <source>
        <dbReference type="ARBA" id="ARBA00022475"/>
    </source>
</evidence>
<evidence type="ECO:0000256" key="4">
    <source>
        <dbReference type="ARBA" id="ARBA00022692"/>
    </source>
</evidence>
<dbReference type="InterPro" id="IPR001991">
    <property type="entry name" value="Na-dicarboxylate_symporter"/>
</dbReference>
<dbReference type="GO" id="GO:0006835">
    <property type="term" value="P:dicarboxylic acid transport"/>
    <property type="evidence" value="ECO:0007669"/>
    <property type="project" value="TreeGrafter"/>
</dbReference>
<name>F7NP13_9FIRM</name>
<dbReference type="STRING" id="1009370.ALO_19272"/>
<feature type="transmembrane region" description="Helical" evidence="7">
    <location>
        <begin position="368"/>
        <end position="389"/>
    </location>
</feature>
<dbReference type="InterPro" id="IPR036458">
    <property type="entry name" value="Na:dicarbo_symporter_sf"/>
</dbReference>
<keyword evidence="4 7" id="KW-0812">Transmembrane</keyword>
<keyword evidence="3" id="KW-1003">Cell membrane</keyword>
<feature type="transmembrane region" description="Helical" evidence="7">
    <location>
        <begin position="83"/>
        <end position="105"/>
    </location>
</feature>
<dbReference type="eggNOG" id="COG1301">
    <property type="taxonomic scope" value="Bacteria"/>
</dbReference>
<evidence type="ECO:0000256" key="5">
    <source>
        <dbReference type="ARBA" id="ARBA00022989"/>
    </source>
</evidence>
<dbReference type="PRINTS" id="PR00173">
    <property type="entry name" value="EDTRNSPORT"/>
</dbReference>
<protein>
    <submittedName>
        <fullName evidence="8">Na+/H+-dicarboxylate symporter</fullName>
    </submittedName>
</protein>
<dbReference type="PANTHER" id="PTHR42865:SF7">
    <property type="entry name" value="PROTON_GLUTAMATE-ASPARTATE SYMPORTER"/>
    <property type="match status" value="1"/>
</dbReference>
<gene>
    <name evidence="8" type="ORF">ALO_19272</name>
</gene>
<accession>F7NP13</accession>
<evidence type="ECO:0000256" key="6">
    <source>
        <dbReference type="ARBA" id="ARBA00023136"/>
    </source>
</evidence>
<reference evidence="8 9" key="1">
    <citation type="journal article" date="2011" name="EMBO J.">
        <title>Structural diversity of bacterial flagellar motors.</title>
        <authorList>
            <person name="Chen S."/>
            <person name="Beeby M."/>
            <person name="Murphy G.E."/>
            <person name="Leadbetter J.R."/>
            <person name="Hendrixson D.R."/>
            <person name="Briegel A."/>
            <person name="Li Z."/>
            <person name="Shi J."/>
            <person name="Tocheva E.I."/>
            <person name="Muller A."/>
            <person name="Dobro M.J."/>
            <person name="Jensen G.J."/>
        </authorList>
    </citation>
    <scope>NUCLEOTIDE SEQUENCE [LARGE SCALE GENOMIC DNA]</scope>
    <source>
        <strain evidence="8 9">DSM 6540</strain>
    </source>
</reference>
<dbReference type="GO" id="GO:0015293">
    <property type="term" value="F:symporter activity"/>
    <property type="evidence" value="ECO:0007669"/>
    <property type="project" value="UniProtKB-KW"/>
</dbReference>
<evidence type="ECO:0000313" key="9">
    <source>
        <dbReference type="Proteomes" id="UP000003240"/>
    </source>
</evidence>
<feature type="transmembrane region" description="Helical" evidence="7">
    <location>
        <begin position="7"/>
        <end position="25"/>
    </location>
</feature>
<dbReference type="Proteomes" id="UP000003240">
    <property type="component" value="Unassembled WGS sequence"/>
</dbReference>
<dbReference type="SUPFAM" id="SSF118215">
    <property type="entry name" value="Proton glutamate symport protein"/>
    <property type="match status" value="1"/>
</dbReference>
<organism evidence="8 9">
    <name type="scientific">Acetonema longum DSM 6540</name>
    <dbReference type="NCBI Taxonomy" id="1009370"/>
    <lineage>
        <taxon>Bacteria</taxon>
        <taxon>Bacillati</taxon>
        <taxon>Bacillota</taxon>
        <taxon>Negativicutes</taxon>
        <taxon>Acetonemataceae</taxon>
        <taxon>Acetonema</taxon>
    </lineage>
</organism>
<keyword evidence="6 7" id="KW-0472">Membrane</keyword>
<dbReference type="GO" id="GO:0005886">
    <property type="term" value="C:plasma membrane"/>
    <property type="evidence" value="ECO:0007669"/>
    <property type="project" value="UniProtKB-SubCell"/>
</dbReference>
<keyword evidence="2" id="KW-0813">Transport</keyword>
<evidence type="ECO:0000313" key="8">
    <source>
        <dbReference type="EMBL" id="EGO62136.1"/>
    </source>
</evidence>
<dbReference type="Pfam" id="PF00375">
    <property type="entry name" value="SDF"/>
    <property type="match status" value="1"/>
</dbReference>
<feature type="transmembrane region" description="Helical" evidence="7">
    <location>
        <begin position="201"/>
        <end position="222"/>
    </location>
</feature>
<comment type="subcellular location">
    <subcellularLocation>
        <location evidence="1">Cell membrane</location>
        <topology evidence="1">Multi-pass membrane protein</topology>
    </subcellularLocation>
</comment>
<dbReference type="RefSeq" id="WP_004099054.1">
    <property type="nucleotide sequence ID" value="NZ_AFGF01000240.1"/>
</dbReference>